<comment type="similarity">
    <text evidence="1 2">Belongs to the peptidase M16 family.</text>
</comment>
<dbReference type="SUPFAM" id="SSF63411">
    <property type="entry name" value="LuxS/MPP-like metallohydrolase"/>
    <property type="match status" value="4"/>
</dbReference>
<gene>
    <name evidence="6" type="ORF">KJ970_12245</name>
</gene>
<dbReference type="GO" id="GO:0046872">
    <property type="term" value="F:metal ion binding"/>
    <property type="evidence" value="ECO:0007669"/>
    <property type="project" value="InterPro"/>
</dbReference>
<dbReference type="GO" id="GO:0004222">
    <property type="term" value="F:metalloendopeptidase activity"/>
    <property type="evidence" value="ECO:0007669"/>
    <property type="project" value="InterPro"/>
</dbReference>
<dbReference type="EMBL" id="JAHJDP010000072">
    <property type="protein sequence ID" value="MBU2691688.1"/>
    <property type="molecule type" value="Genomic_DNA"/>
</dbReference>
<dbReference type="GO" id="GO:0006508">
    <property type="term" value="P:proteolysis"/>
    <property type="evidence" value="ECO:0007669"/>
    <property type="project" value="InterPro"/>
</dbReference>
<keyword evidence="3" id="KW-0732">Signal</keyword>
<reference evidence="6" key="1">
    <citation type="submission" date="2021-05" db="EMBL/GenBank/DDBJ databases">
        <title>Energy efficiency and biological interactions define the core microbiome of deep oligotrophic groundwater.</title>
        <authorList>
            <person name="Mehrshad M."/>
            <person name="Lopez-Fernandez M."/>
            <person name="Bell E."/>
            <person name="Bernier-Latmani R."/>
            <person name="Bertilsson S."/>
            <person name="Dopson M."/>
        </authorList>
    </citation>
    <scope>NUCLEOTIDE SEQUENCE</scope>
    <source>
        <strain evidence="6">Modern_marine.mb.64</strain>
    </source>
</reference>
<feature type="domain" description="Peptidase M16 N-terminal" evidence="4">
    <location>
        <begin position="52"/>
        <end position="198"/>
    </location>
</feature>
<proteinExistence type="inferred from homology"/>
<evidence type="ECO:0000259" key="4">
    <source>
        <dbReference type="Pfam" id="PF00675"/>
    </source>
</evidence>
<dbReference type="AlphaFoldDB" id="A0A948WDA8"/>
<evidence type="ECO:0000313" key="7">
    <source>
        <dbReference type="Proteomes" id="UP000777784"/>
    </source>
</evidence>
<feature type="domain" description="Peptidase M16 C-terminal" evidence="5">
    <location>
        <begin position="205"/>
        <end position="312"/>
    </location>
</feature>
<dbReference type="InterPro" id="IPR007863">
    <property type="entry name" value="Peptidase_M16_C"/>
</dbReference>
<evidence type="ECO:0000313" key="6">
    <source>
        <dbReference type="EMBL" id="MBU2691688.1"/>
    </source>
</evidence>
<sequence length="917" mass="100470">MMPFRPSSISGFFIRVTFSAALLAGSLPAIGAGTSEVASAIRKDILPNGMKVLYVPSHNAPIIASVVVIQAGSIYETPALSGASHFLEHLLFNGTETMSQDELYDATDRIGAYSNATTGQIQTTFMMVTPRKNLSEALRIQKEMLYHSILPAEKLEKERGIILEELAKDKATESYDVERFLKDSLYPTTSYGLPVLGTSLTIEQLTRDQIWDYYKQHYIPQTTTVMIIGDFDPETAPDSVTAILGSEPPVPFVPSPSPLPESVVGRKVIHFNREMSRGHLTIAFSGPSVNDPDRLAVEAGIGLLAGGSATPVGQALEALYPAGILSFGTYLREMPGAGRIEVSVEYDKSLSGDTILESLLELLPRADIQTLVPAAFAGWQTDQRTQEFFQRERPHFYGMLRAPTCAVKGAWAVAESPEQIRSLTWAHVQSATSGLFSGDFWAAIVEPGVADTAQSGAFESNVHQYALDNGLRIAVLQRRESPVLALHLLTLGRAELEPPGRDGLTELVHGMLEEGVNGGDAQEFQQRLSEIGGELKVVDIPYIPFDDSDTRPDYAYLRLQSLDEFGPKAFRLFGDILRHPTFSEEAFNSSQAALMARAARDSRSAAQRATQTLDNLLYGSSPAGRQPFGSTATLQSATYEEAKAHWERLSDPARSFLSIATAEDPETILHWIVTELYPGSHVKDGDPGAIMNGGPATLEIFWDAAGDVVENRFNELLQSPNPLMTLPWGRPTEPNPDHLRMVVDSLGAERGYVLIAALLTGIPDEERYLYTAWNTWVSDRLAFVLREEMGMAYGIGSSLAWLGKGRALWIASAGTRQQNLEAMTKGLLAGPQLGLTDPPTMDDLEKAVAGRYGYQLMRRGTSLKRTMFVATSILYGKEPTWDEEELERFGQADPERVKQLAEEIAGRKLPTLVVIVE</sequence>
<dbReference type="PROSITE" id="PS00143">
    <property type="entry name" value="INSULINASE"/>
    <property type="match status" value="1"/>
</dbReference>
<dbReference type="Gene3D" id="3.30.830.10">
    <property type="entry name" value="Metalloenzyme, LuxS/M16 peptidase-like"/>
    <property type="match status" value="4"/>
</dbReference>
<dbReference type="PANTHER" id="PTHR11851:SF49">
    <property type="entry name" value="MITOCHONDRIAL-PROCESSING PEPTIDASE SUBUNIT ALPHA"/>
    <property type="match status" value="1"/>
</dbReference>
<dbReference type="InterPro" id="IPR011249">
    <property type="entry name" value="Metalloenz_LuxS/M16"/>
</dbReference>
<dbReference type="InterPro" id="IPR001431">
    <property type="entry name" value="Pept_M16_Zn_BS"/>
</dbReference>
<evidence type="ECO:0000256" key="1">
    <source>
        <dbReference type="ARBA" id="ARBA00007261"/>
    </source>
</evidence>
<feature type="chain" id="PRO_5037107058" evidence="3">
    <location>
        <begin position="32"/>
        <end position="917"/>
    </location>
</feature>
<dbReference type="InterPro" id="IPR050361">
    <property type="entry name" value="MPP/UQCRC_Complex"/>
</dbReference>
<comment type="caution">
    <text evidence="6">The sequence shown here is derived from an EMBL/GenBank/DDBJ whole genome shotgun (WGS) entry which is preliminary data.</text>
</comment>
<dbReference type="InterPro" id="IPR011765">
    <property type="entry name" value="Pept_M16_N"/>
</dbReference>
<dbReference type="PANTHER" id="PTHR11851">
    <property type="entry name" value="METALLOPROTEASE"/>
    <property type="match status" value="1"/>
</dbReference>
<organism evidence="6 7">
    <name type="scientific">Eiseniibacteriota bacterium</name>
    <dbReference type="NCBI Taxonomy" id="2212470"/>
    <lineage>
        <taxon>Bacteria</taxon>
        <taxon>Candidatus Eiseniibacteriota</taxon>
    </lineage>
</organism>
<name>A0A948WDA8_UNCEI</name>
<feature type="signal peptide" evidence="3">
    <location>
        <begin position="1"/>
        <end position="31"/>
    </location>
</feature>
<evidence type="ECO:0000256" key="2">
    <source>
        <dbReference type="RuleBase" id="RU004447"/>
    </source>
</evidence>
<dbReference type="Pfam" id="PF05193">
    <property type="entry name" value="Peptidase_M16_C"/>
    <property type="match status" value="1"/>
</dbReference>
<accession>A0A948WDA8</accession>
<evidence type="ECO:0000259" key="5">
    <source>
        <dbReference type="Pfam" id="PF05193"/>
    </source>
</evidence>
<protein>
    <submittedName>
        <fullName evidence="6">Insulinase family protein</fullName>
    </submittedName>
</protein>
<dbReference type="Proteomes" id="UP000777784">
    <property type="component" value="Unassembled WGS sequence"/>
</dbReference>
<dbReference type="Pfam" id="PF00675">
    <property type="entry name" value="Peptidase_M16"/>
    <property type="match status" value="1"/>
</dbReference>
<evidence type="ECO:0000256" key="3">
    <source>
        <dbReference type="SAM" id="SignalP"/>
    </source>
</evidence>